<organism evidence="1 2">
    <name type="scientific">Caerostris extrusa</name>
    <name type="common">Bark spider</name>
    <name type="synonym">Caerostris bankana</name>
    <dbReference type="NCBI Taxonomy" id="172846"/>
    <lineage>
        <taxon>Eukaryota</taxon>
        <taxon>Metazoa</taxon>
        <taxon>Ecdysozoa</taxon>
        <taxon>Arthropoda</taxon>
        <taxon>Chelicerata</taxon>
        <taxon>Arachnida</taxon>
        <taxon>Araneae</taxon>
        <taxon>Araneomorphae</taxon>
        <taxon>Entelegynae</taxon>
        <taxon>Araneoidea</taxon>
        <taxon>Araneidae</taxon>
        <taxon>Caerostris</taxon>
    </lineage>
</organism>
<evidence type="ECO:0000313" key="1">
    <source>
        <dbReference type="EMBL" id="GIY72457.1"/>
    </source>
</evidence>
<keyword evidence="2" id="KW-1185">Reference proteome</keyword>
<proteinExistence type="predicted"/>
<dbReference type="Proteomes" id="UP001054945">
    <property type="component" value="Unassembled WGS sequence"/>
</dbReference>
<comment type="caution">
    <text evidence="1">The sequence shown here is derived from an EMBL/GenBank/DDBJ whole genome shotgun (WGS) entry which is preliminary data.</text>
</comment>
<name>A0AAV4VPY9_CAEEX</name>
<dbReference type="AlphaFoldDB" id="A0AAV4VPY9"/>
<protein>
    <submittedName>
        <fullName evidence="1">Uncharacterized protein</fullName>
    </submittedName>
</protein>
<accession>A0AAV4VPY9</accession>
<evidence type="ECO:0000313" key="2">
    <source>
        <dbReference type="Proteomes" id="UP001054945"/>
    </source>
</evidence>
<sequence length="94" mass="10653">MPDISSCRIDKWMASAFPRQRCPCYVTLRYGPLCSYMRCHNLCRVFGASAKQRMLHINGSESHLVCSGLRCGRSDQSTGWQFRKMNISVGNCDA</sequence>
<dbReference type="EMBL" id="BPLR01014949">
    <property type="protein sequence ID" value="GIY72457.1"/>
    <property type="molecule type" value="Genomic_DNA"/>
</dbReference>
<gene>
    <name evidence="1" type="ORF">CEXT_678251</name>
</gene>
<reference evidence="1 2" key="1">
    <citation type="submission" date="2021-06" db="EMBL/GenBank/DDBJ databases">
        <title>Caerostris extrusa draft genome.</title>
        <authorList>
            <person name="Kono N."/>
            <person name="Arakawa K."/>
        </authorList>
    </citation>
    <scope>NUCLEOTIDE SEQUENCE [LARGE SCALE GENOMIC DNA]</scope>
</reference>